<dbReference type="EMBL" id="CP036290">
    <property type="protein sequence ID" value="QDU85995.1"/>
    <property type="molecule type" value="Genomic_DNA"/>
</dbReference>
<keyword evidence="7" id="KW-1185">Reference proteome</keyword>
<gene>
    <name evidence="6" type="ORF">Pla163_31420</name>
</gene>
<dbReference type="InterPro" id="IPR036388">
    <property type="entry name" value="WH-like_DNA-bd_sf"/>
</dbReference>
<keyword evidence="2" id="KW-0238">DNA-binding</keyword>
<dbReference type="InterPro" id="IPR011991">
    <property type="entry name" value="ArsR-like_HTH"/>
</dbReference>
<dbReference type="PRINTS" id="PR00778">
    <property type="entry name" value="HTHARSR"/>
</dbReference>
<dbReference type="InterPro" id="IPR036390">
    <property type="entry name" value="WH_DNA-bd_sf"/>
</dbReference>
<dbReference type="SUPFAM" id="SSF46785">
    <property type="entry name" value="Winged helix' DNA-binding domain"/>
    <property type="match status" value="1"/>
</dbReference>
<feature type="domain" description="HTH arsR-type" evidence="5">
    <location>
        <begin position="30"/>
        <end position="122"/>
    </location>
</feature>
<evidence type="ECO:0000256" key="4">
    <source>
        <dbReference type="SAM" id="MobiDB-lite"/>
    </source>
</evidence>
<sequence>MEDLRPHARDVPAAPECDPHDHSARPRTPVPERAFSGAVRLFRALGDEQRLRTLELLERGEACVSEIAATFDEPLSTVSHRLRLLEGVGLVARRRDGRHVYYALADDHVRHLVRDALDHALE</sequence>
<feature type="compositionally biased region" description="Basic and acidic residues" evidence="4">
    <location>
        <begin position="1"/>
        <end position="10"/>
    </location>
</feature>
<dbReference type="CDD" id="cd00090">
    <property type="entry name" value="HTH_ARSR"/>
    <property type="match status" value="1"/>
</dbReference>
<protein>
    <recommendedName>
        <fullName evidence="5">HTH arsR-type domain-containing protein</fullName>
    </recommendedName>
</protein>
<keyword evidence="1" id="KW-0805">Transcription regulation</keyword>
<organism evidence="6 7">
    <name type="scientific">Rohdeia mirabilis</name>
    <dbReference type="NCBI Taxonomy" id="2528008"/>
    <lineage>
        <taxon>Bacteria</taxon>
        <taxon>Pseudomonadati</taxon>
        <taxon>Planctomycetota</taxon>
        <taxon>Planctomycetia</taxon>
        <taxon>Planctomycetia incertae sedis</taxon>
        <taxon>Rohdeia</taxon>
    </lineage>
</organism>
<dbReference type="PANTHER" id="PTHR43132:SF6">
    <property type="entry name" value="HTH-TYPE TRANSCRIPTIONAL REPRESSOR CZRA"/>
    <property type="match status" value="1"/>
</dbReference>
<dbReference type="GO" id="GO:0003700">
    <property type="term" value="F:DNA-binding transcription factor activity"/>
    <property type="evidence" value="ECO:0007669"/>
    <property type="project" value="InterPro"/>
</dbReference>
<evidence type="ECO:0000256" key="1">
    <source>
        <dbReference type="ARBA" id="ARBA00023015"/>
    </source>
</evidence>
<dbReference type="Gene3D" id="1.10.10.10">
    <property type="entry name" value="Winged helix-like DNA-binding domain superfamily/Winged helix DNA-binding domain"/>
    <property type="match status" value="1"/>
</dbReference>
<evidence type="ECO:0000256" key="2">
    <source>
        <dbReference type="ARBA" id="ARBA00023125"/>
    </source>
</evidence>
<reference evidence="6 7" key="1">
    <citation type="submission" date="2019-02" db="EMBL/GenBank/DDBJ databases">
        <title>Deep-cultivation of Planctomycetes and their phenomic and genomic characterization uncovers novel biology.</title>
        <authorList>
            <person name="Wiegand S."/>
            <person name="Jogler M."/>
            <person name="Boedeker C."/>
            <person name="Pinto D."/>
            <person name="Vollmers J."/>
            <person name="Rivas-Marin E."/>
            <person name="Kohn T."/>
            <person name="Peeters S.H."/>
            <person name="Heuer A."/>
            <person name="Rast P."/>
            <person name="Oberbeckmann S."/>
            <person name="Bunk B."/>
            <person name="Jeske O."/>
            <person name="Meyerdierks A."/>
            <person name="Storesund J.E."/>
            <person name="Kallscheuer N."/>
            <person name="Luecker S."/>
            <person name="Lage O.M."/>
            <person name="Pohl T."/>
            <person name="Merkel B.J."/>
            <person name="Hornburger P."/>
            <person name="Mueller R.-W."/>
            <person name="Bruemmer F."/>
            <person name="Labrenz M."/>
            <person name="Spormann A.M."/>
            <person name="Op den Camp H."/>
            <person name="Overmann J."/>
            <person name="Amann R."/>
            <person name="Jetten M.S.M."/>
            <person name="Mascher T."/>
            <person name="Medema M.H."/>
            <person name="Devos D.P."/>
            <person name="Kaster A.-K."/>
            <person name="Ovreas L."/>
            <person name="Rohde M."/>
            <person name="Galperin M.Y."/>
            <person name="Jogler C."/>
        </authorList>
    </citation>
    <scope>NUCLEOTIDE SEQUENCE [LARGE SCALE GENOMIC DNA]</scope>
    <source>
        <strain evidence="6 7">Pla163</strain>
    </source>
</reference>
<evidence type="ECO:0000259" key="5">
    <source>
        <dbReference type="PROSITE" id="PS50987"/>
    </source>
</evidence>
<keyword evidence="3" id="KW-0804">Transcription</keyword>
<name>A0A518D3H0_9BACT</name>
<dbReference type="RefSeq" id="WP_419185999.1">
    <property type="nucleotide sequence ID" value="NZ_CP036290.1"/>
</dbReference>
<accession>A0A518D3H0</accession>
<dbReference type="AlphaFoldDB" id="A0A518D3H0"/>
<proteinExistence type="predicted"/>
<dbReference type="InterPro" id="IPR001845">
    <property type="entry name" value="HTH_ArsR_DNA-bd_dom"/>
</dbReference>
<dbReference type="GO" id="GO:0003677">
    <property type="term" value="F:DNA binding"/>
    <property type="evidence" value="ECO:0007669"/>
    <property type="project" value="UniProtKB-KW"/>
</dbReference>
<evidence type="ECO:0000313" key="6">
    <source>
        <dbReference type="EMBL" id="QDU85995.1"/>
    </source>
</evidence>
<evidence type="ECO:0000313" key="7">
    <source>
        <dbReference type="Proteomes" id="UP000319342"/>
    </source>
</evidence>
<feature type="region of interest" description="Disordered" evidence="4">
    <location>
        <begin position="1"/>
        <end position="30"/>
    </location>
</feature>
<dbReference type="InterPro" id="IPR051011">
    <property type="entry name" value="Metal_resp_trans_reg"/>
</dbReference>
<dbReference type="Proteomes" id="UP000319342">
    <property type="component" value="Chromosome"/>
</dbReference>
<evidence type="ECO:0000256" key="3">
    <source>
        <dbReference type="ARBA" id="ARBA00023163"/>
    </source>
</evidence>
<dbReference type="Pfam" id="PF01022">
    <property type="entry name" value="HTH_5"/>
    <property type="match status" value="1"/>
</dbReference>
<dbReference type="SMART" id="SM00418">
    <property type="entry name" value="HTH_ARSR"/>
    <property type="match status" value="1"/>
</dbReference>
<dbReference type="PANTHER" id="PTHR43132">
    <property type="entry name" value="ARSENICAL RESISTANCE OPERON REPRESSOR ARSR-RELATED"/>
    <property type="match status" value="1"/>
</dbReference>
<dbReference type="NCBIfam" id="NF033788">
    <property type="entry name" value="HTH_metalloreg"/>
    <property type="match status" value="1"/>
</dbReference>
<dbReference type="PROSITE" id="PS50987">
    <property type="entry name" value="HTH_ARSR_2"/>
    <property type="match status" value="1"/>
</dbReference>